<dbReference type="SUPFAM" id="SSF103657">
    <property type="entry name" value="BAR/IMD domain-like"/>
    <property type="match status" value="1"/>
</dbReference>
<dbReference type="CDD" id="cd08834">
    <property type="entry name" value="ArfGap_ASAP"/>
    <property type="match status" value="1"/>
</dbReference>
<dbReference type="PANTHER" id="PTHR45854:SF3">
    <property type="entry name" value="ARFGAP WITH SH3 DOMAIN, ANK REPEAT AND PH DOMAIN-CONTAINING PROTEIN"/>
    <property type="match status" value="1"/>
</dbReference>
<dbReference type="InterPro" id="IPR043593">
    <property type="entry name" value="ASAP"/>
</dbReference>
<dbReference type="PRINTS" id="PR00405">
    <property type="entry name" value="REVINTRACTNG"/>
</dbReference>
<evidence type="ECO:0000256" key="3">
    <source>
        <dbReference type="ARBA" id="ARBA00022771"/>
    </source>
</evidence>
<dbReference type="SMART" id="SM00105">
    <property type="entry name" value="ArfGap"/>
    <property type="match status" value="1"/>
</dbReference>
<dbReference type="InterPro" id="IPR011993">
    <property type="entry name" value="PH-like_dom_sf"/>
</dbReference>
<evidence type="ECO:0000256" key="4">
    <source>
        <dbReference type="ARBA" id="ARBA00022833"/>
    </source>
</evidence>
<dbReference type="Gene3D" id="1.10.220.150">
    <property type="entry name" value="Arf GTPase activating protein"/>
    <property type="match status" value="1"/>
</dbReference>
<gene>
    <name evidence="5" type="ORF">PACLA_8A022850</name>
</gene>
<keyword evidence="6" id="KW-1185">Reference proteome</keyword>
<reference evidence="5" key="1">
    <citation type="submission" date="2020-04" db="EMBL/GenBank/DDBJ databases">
        <authorList>
            <person name="Alioto T."/>
            <person name="Alioto T."/>
            <person name="Gomez Garrido J."/>
        </authorList>
    </citation>
    <scope>NUCLEOTIDE SEQUENCE</scope>
    <source>
        <strain evidence="5">A484AB</strain>
    </source>
</reference>
<dbReference type="Pfam" id="PF01412">
    <property type="entry name" value="ArfGap"/>
    <property type="match status" value="1"/>
</dbReference>
<dbReference type="PROSITE" id="PS50115">
    <property type="entry name" value="ARFGAP"/>
    <property type="match status" value="1"/>
</dbReference>
<dbReference type="EMBL" id="CACRXK020002207">
    <property type="protein sequence ID" value="CAB3993192.1"/>
    <property type="molecule type" value="Genomic_DNA"/>
</dbReference>
<protein>
    <submittedName>
        <fullName evidence="5">Arf-GAP with SH3 domain, ANK repeat and PH domain-containing 1</fullName>
    </submittedName>
</protein>
<dbReference type="GO" id="GO:0005737">
    <property type="term" value="C:cytoplasm"/>
    <property type="evidence" value="ECO:0007669"/>
    <property type="project" value="InterPro"/>
</dbReference>
<evidence type="ECO:0000313" key="5">
    <source>
        <dbReference type="EMBL" id="CAB3993192.1"/>
    </source>
</evidence>
<comment type="caution">
    <text evidence="5">The sequence shown here is derived from an EMBL/GenBank/DDBJ whole genome shotgun (WGS) entry which is preliminary data.</text>
</comment>
<dbReference type="SUPFAM" id="SSF50729">
    <property type="entry name" value="PH domain-like"/>
    <property type="match status" value="1"/>
</dbReference>
<name>A0A7D9HYB4_PARCT</name>
<dbReference type="SMART" id="SM00233">
    <property type="entry name" value="PH"/>
    <property type="match status" value="1"/>
</dbReference>
<dbReference type="SUPFAM" id="SSF57863">
    <property type="entry name" value="ArfGap/RecO-like zinc finger"/>
    <property type="match status" value="1"/>
</dbReference>
<dbReference type="GO" id="GO:0005096">
    <property type="term" value="F:GTPase activator activity"/>
    <property type="evidence" value="ECO:0007669"/>
    <property type="project" value="UniProtKB-KW"/>
</dbReference>
<dbReference type="InterPro" id="IPR001849">
    <property type="entry name" value="PH_domain"/>
</dbReference>
<dbReference type="PANTHER" id="PTHR45854">
    <property type="entry name" value="ASAP FAMILY MEMBER"/>
    <property type="match status" value="1"/>
</dbReference>
<dbReference type="InterPro" id="IPR004148">
    <property type="entry name" value="BAR_dom"/>
</dbReference>
<dbReference type="FunFam" id="1.10.220.150:FF:000009">
    <property type="entry name" value="stromal membrane-associated protein 1 isoform X1"/>
    <property type="match status" value="1"/>
</dbReference>
<keyword evidence="4" id="KW-0862">Zinc</keyword>
<sequence>DLRKPFDKASKDYDAKYSKLEKEKKQQAKESGLTRTEIVPQEIADEMEKERRYFQLHMCEYLIKVSEVKIKKGVDLAQHFVDYYHAQNTYFVECSESVDCIRSYTETLVGELKQLRIQQENEKKNLMMLRDEVKETLQIDREKSLERAGYTLHGQQGDINHGTMIKGYLLKRSEGVRKVWQKRYCVVNNGQLTLAYSASSAPNHTLNLLTCQVKGSVEKEGKKSPIFILVTHNRNYLFQAEDHAEMERWMSVLSNSRKEALEKAFGEHGNGLQKDNSTDEANDLRQRIVRVVQSLPGNDICADCNTPEPTWLSTNLGVLTCIECSGIHREMGVHVSRVRSLTLDNLGTAELLIAKAIGNGGFNEIMEATLDDDFVNRSQAVKCKEERKEFIRAKYINHQYAQKLEESPSALSKGLAKAVHKKDILAVLQVFAEGVDLSAPLHDQLHEPAPALGTVLVICPLDSIVKNQLMEAESYGLKAVSLSSSEMFEQINGAPDVVFASAEAVSQKAFRESLKRTRNIHAIVIDKSHTVETWTGRKNKKDKVFRSAYGELSILRSFCKKEGCYCVASLKPFVPNVVTVEPLQDCCSNCCLNCKSSDSCSGSNLPFEKDLVSDQEAPQPLRKRDTSDQQRNDICDALMELKDKFKHHCPPEVHGFLEELVLELVNNCSTIFTVSDILKFPVFSVRTALQILEVFQNIIDDTEEEDNTSEIFSTPDIHVCEGLNFDFTDMGNEICAAECLGDEEIENLF</sequence>
<keyword evidence="2" id="KW-0479">Metal-binding</keyword>
<evidence type="ECO:0000256" key="2">
    <source>
        <dbReference type="ARBA" id="ARBA00022723"/>
    </source>
</evidence>
<dbReference type="GO" id="GO:0008270">
    <property type="term" value="F:zinc ion binding"/>
    <property type="evidence" value="ECO:0007669"/>
    <property type="project" value="UniProtKB-KW"/>
</dbReference>
<dbReference type="InterPro" id="IPR027267">
    <property type="entry name" value="AH/BAR_dom_sf"/>
</dbReference>
<accession>A0A7D9HYB4</accession>
<dbReference type="InterPro" id="IPR027417">
    <property type="entry name" value="P-loop_NTPase"/>
</dbReference>
<dbReference type="Pfam" id="PF00169">
    <property type="entry name" value="PH"/>
    <property type="match status" value="1"/>
</dbReference>
<evidence type="ECO:0000256" key="1">
    <source>
        <dbReference type="ARBA" id="ARBA00022468"/>
    </source>
</evidence>
<organism evidence="5 6">
    <name type="scientific">Paramuricea clavata</name>
    <name type="common">Red gorgonian</name>
    <name type="synonym">Violescent sea-whip</name>
    <dbReference type="NCBI Taxonomy" id="317549"/>
    <lineage>
        <taxon>Eukaryota</taxon>
        <taxon>Metazoa</taxon>
        <taxon>Cnidaria</taxon>
        <taxon>Anthozoa</taxon>
        <taxon>Octocorallia</taxon>
        <taxon>Malacalcyonacea</taxon>
        <taxon>Plexauridae</taxon>
        <taxon>Paramuricea</taxon>
    </lineage>
</organism>
<proteinExistence type="predicted"/>
<feature type="non-terminal residue" evidence="5">
    <location>
        <position position="1"/>
    </location>
</feature>
<dbReference type="Gene3D" id="1.20.1270.60">
    <property type="entry name" value="Arfaptin homology (AH) domain/BAR domain"/>
    <property type="match status" value="1"/>
</dbReference>
<dbReference type="Pfam" id="PF16746">
    <property type="entry name" value="BAR_3"/>
    <property type="match status" value="1"/>
</dbReference>
<dbReference type="Gene3D" id="2.30.29.30">
    <property type="entry name" value="Pleckstrin-homology domain (PH domain)/Phosphotyrosine-binding domain (PTB)"/>
    <property type="match status" value="1"/>
</dbReference>
<dbReference type="PROSITE" id="PS50003">
    <property type="entry name" value="PH_DOMAIN"/>
    <property type="match status" value="1"/>
</dbReference>
<dbReference type="AlphaFoldDB" id="A0A7D9HYB4"/>
<dbReference type="InterPro" id="IPR037278">
    <property type="entry name" value="ARFGAP/RecO"/>
</dbReference>
<dbReference type="Gene3D" id="3.40.50.300">
    <property type="entry name" value="P-loop containing nucleotide triphosphate hydrolases"/>
    <property type="match status" value="1"/>
</dbReference>
<dbReference type="InterPro" id="IPR038508">
    <property type="entry name" value="ArfGAP_dom_sf"/>
</dbReference>
<dbReference type="InterPro" id="IPR001164">
    <property type="entry name" value="ArfGAP_dom"/>
</dbReference>
<dbReference type="OrthoDB" id="5980717at2759"/>
<keyword evidence="3" id="KW-0863">Zinc-finger</keyword>
<evidence type="ECO:0000313" key="6">
    <source>
        <dbReference type="Proteomes" id="UP001152795"/>
    </source>
</evidence>
<dbReference type="Proteomes" id="UP001152795">
    <property type="component" value="Unassembled WGS sequence"/>
</dbReference>
<keyword evidence="1" id="KW-0343">GTPase activation</keyword>